<accession>A0A9D0Z041</accession>
<reference evidence="1" key="1">
    <citation type="submission" date="2020-10" db="EMBL/GenBank/DDBJ databases">
        <authorList>
            <person name="Gilroy R."/>
        </authorList>
    </citation>
    <scope>NUCLEOTIDE SEQUENCE</scope>
    <source>
        <strain evidence="1">CHK165-10780</strain>
    </source>
</reference>
<dbReference type="EMBL" id="DVFU01000051">
    <property type="protein sequence ID" value="HIQ64591.1"/>
    <property type="molecule type" value="Genomic_DNA"/>
</dbReference>
<sequence>MHAFASLARIRNYCNARKVQIDYQNIDTVSVRKNPFIALLGRSGTYYLKNNQILFSMASSTTHELLHALSTHYESEQNVYRTVFSIHPFFKALNEGYTELFASRIEERPPHSYLNHVKFCSPRGSFIRFERSDDASLL</sequence>
<evidence type="ECO:0000313" key="1">
    <source>
        <dbReference type="EMBL" id="HIQ64591.1"/>
    </source>
</evidence>
<gene>
    <name evidence="1" type="ORF">IAC85_02515</name>
</gene>
<reference evidence="1" key="2">
    <citation type="journal article" date="2021" name="PeerJ">
        <title>Extensive microbial diversity within the chicken gut microbiome revealed by metagenomics and culture.</title>
        <authorList>
            <person name="Gilroy R."/>
            <person name="Ravi A."/>
            <person name="Getino M."/>
            <person name="Pursley I."/>
            <person name="Horton D.L."/>
            <person name="Alikhan N.F."/>
            <person name="Baker D."/>
            <person name="Gharbi K."/>
            <person name="Hall N."/>
            <person name="Watson M."/>
            <person name="Adriaenssens E.M."/>
            <person name="Foster-Nyarko E."/>
            <person name="Jarju S."/>
            <person name="Secka A."/>
            <person name="Antonio M."/>
            <person name="Oren A."/>
            <person name="Chaudhuri R.R."/>
            <person name="La Ragione R."/>
            <person name="Hildebrand F."/>
            <person name="Pallen M.J."/>
        </authorList>
    </citation>
    <scope>NUCLEOTIDE SEQUENCE</scope>
    <source>
        <strain evidence="1">CHK165-10780</strain>
    </source>
</reference>
<dbReference type="AlphaFoldDB" id="A0A9D0Z041"/>
<protein>
    <submittedName>
        <fullName evidence="1">Uncharacterized protein</fullName>
    </submittedName>
</protein>
<evidence type="ECO:0000313" key="2">
    <source>
        <dbReference type="Proteomes" id="UP000886725"/>
    </source>
</evidence>
<dbReference type="Proteomes" id="UP000886725">
    <property type="component" value="Unassembled WGS sequence"/>
</dbReference>
<name>A0A9D0Z041_9FIRM</name>
<organism evidence="1 2">
    <name type="scientific">Candidatus Faecenecus gallistercoris</name>
    <dbReference type="NCBI Taxonomy" id="2840793"/>
    <lineage>
        <taxon>Bacteria</taxon>
        <taxon>Bacillati</taxon>
        <taxon>Bacillota</taxon>
        <taxon>Bacillota incertae sedis</taxon>
        <taxon>Candidatus Faecenecus</taxon>
    </lineage>
</organism>
<proteinExistence type="predicted"/>
<comment type="caution">
    <text evidence="1">The sequence shown here is derived from an EMBL/GenBank/DDBJ whole genome shotgun (WGS) entry which is preliminary data.</text>
</comment>